<dbReference type="GO" id="GO:0046872">
    <property type="term" value="F:metal ion binding"/>
    <property type="evidence" value="ECO:0007669"/>
    <property type="project" value="InterPro"/>
</dbReference>
<reference evidence="6" key="1">
    <citation type="submission" date="2010-06" db="EMBL/GenBank/DDBJ databases">
        <authorList>
            <person name="Jiang H."/>
            <person name="Abraham K."/>
            <person name="Ali S."/>
            <person name="Alsbrooks S.L."/>
            <person name="Anim B.N."/>
            <person name="Anosike U.S."/>
            <person name="Attaway T."/>
            <person name="Bandaranaike D.P."/>
            <person name="Battles P.K."/>
            <person name="Bell S.N."/>
            <person name="Bell A.V."/>
            <person name="Beltran B."/>
            <person name="Bickham C."/>
            <person name="Bustamante Y."/>
            <person name="Caleb T."/>
            <person name="Canada A."/>
            <person name="Cardenas V."/>
            <person name="Carter K."/>
            <person name="Chacko J."/>
            <person name="Chandrabose M.N."/>
            <person name="Chavez D."/>
            <person name="Chavez A."/>
            <person name="Chen L."/>
            <person name="Chu H.-S."/>
            <person name="Claassen K.J."/>
            <person name="Cockrell R."/>
            <person name="Collins M."/>
            <person name="Cooper J.A."/>
            <person name="Cree A."/>
            <person name="Curry S.M."/>
            <person name="Da Y."/>
            <person name="Dao M.D."/>
            <person name="Das B."/>
            <person name="Davila M.-L."/>
            <person name="Davy-Carroll L."/>
            <person name="Denson S."/>
            <person name="Dinh H."/>
            <person name="Ebong V.E."/>
            <person name="Edwards J.R."/>
            <person name="Egan A."/>
            <person name="El-Daye J."/>
            <person name="Escobedo L."/>
            <person name="Fernandez S."/>
            <person name="Fernando P.R."/>
            <person name="Flagg N."/>
            <person name="Forbes L.D."/>
            <person name="Fowler R.G."/>
            <person name="Fu Q."/>
            <person name="Gabisi R.A."/>
            <person name="Ganer J."/>
            <person name="Garbino Pronczuk A."/>
            <person name="Garcia R.M."/>
            <person name="Garner T."/>
            <person name="Garrett T.E."/>
            <person name="Gonzalez D.A."/>
            <person name="Hamid H."/>
            <person name="Hawkins E.S."/>
            <person name="Hirani K."/>
            <person name="Hogues M.E."/>
            <person name="Hollins B."/>
            <person name="Hsiao C.-H."/>
            <person name="Jabil R."/>
            <person name="James M.L."/>
            <person name="Jhangiani S.N."/>
            <person name="Johnson B."/>
            <person name="Johnson Q."/>
            <person name="Joshi V."/>
            <person name="Kalu J.B."/>
            <person name="Kam C."/>
            <person name="Kashfia A."/>
            <person name="Keebler J."/>
            <person name="Kisamo H."/>
            <person name="Kovar C.L."/>
            <person name="Lago L.A."/>
            <person name="Lai C.-Y."/>
            <person name="Laidlaw J."/>
            <person name="Lara F."/>
            <person name="Le T.-K."/>
            <person name="Lee S.L."/>
            <person name="Legall F.H."/>
            <person name="Lemon S.J."/>
            <person name="Lewis L.R."/>
            <person name="Li B."/>
            <person name="Liu Y."/>
            <person name="Liu Y.-S."/>
            <person name="Lopez J."/>
            <person name="Lozado R.J."/>
            <person name="Lu J."/>
            <person name="Madu R.C."/>
            <person name="Maheshwari M."/>
            <person name="Maheshwari R."/>
            <person name="Malloy K."/>
            <person name="Martinez E."/>
            <person name="Mathew T."/>
            <person name="Mercado I.C."/>
            <person name="Mercado C."/>
            <person name="Meyer B."/>
            <person name="Montgomery K."/>
            <person name="Morgan M.B."/>
            <person name="Munidasa M."/>
            <person name="Nazareth L.V."/>
            <person name="Nelson J."/>
            <person name="Ng B.M."/>
            <person name="Nguyen N.B."/>
            <person name="Nguyen P.Q."/>
            <person name="Nguyen T."/>
            <person name="Obregon M."/>
            <person name="Okwuonu G.O."/>
            <person name="Onwere C.G."/>
            <person name="Orozco G."/>
            <person name="Parra A."/>
            <person name="Patel S."/>
            <person name="Patil S."/>
            <person name="Perez A."/>
            <person name="Perez Y."/>
            <person name="Pham C."/>
            <person name="Primus E.L."/>
            <person name="Pu L.-L."/>
            <person name="Puazo M."/>
            <person name="Qin X."/>
            <person name="Quiroz J.B."/>
            <person name="Reese J."/>
            <person name="Richards S."/>
            <person name="Rives C.M."/>
            <person name="Robberts R."/>
            <person name="Ruiz S.J."/>
            <person name="Ruiz M.J."/>
            <person name="Santibanez J."/>
            <person name="Schneider B.W."/>
            <person name="Sisson I."/>
            <person name="Smith M."/>
            <person name="Sodergren E."/>
            <person name="Song X.-Z."/>
            <person name="Song B.B."/>
            <person name="Summersgill H."/>
            <person name="Thelus R."/>
            <person name="Thornton R.D."/>
            <person name="Trejos Z.Y."/>
            <person name="Usmani K."/>
            <person name="Vattathil S."/>
            <person name="Villasana D."/>
            <person name="Walker D.L."/>
            <person name="Wang S."/>
            <person name="Wang K."/>
            <person name="White C.S."/>
            <person name="Williams A.C."/>
            <person name="Williamson J."/>
            <person name="Wilson K."/>
            <person name="Woghiren I.O."/>
            <person name="Woodworth J.R."/>
            <person name="Worley K.C."/>
            <person name="Wright R.A."/>
            <person name="Wu W."/>
            <person name="Young L."/>
            <person name="Zhang L."/>
            <person name="Zhang J."/>
            <person name="Zhu Y."/>
            <person name="Muzny D.M."/>
            <person name="Weinstock G."/>
            <person name="Gibbs R.A."/>
        </authorList>
    </citation>
    <scope>NUCLEOTIDE SEQUENCE [LARGE SCALE GENOMIC DNA]</scope>
    <source>
        <strain evidence="6">LSR1</strain>
    </source>
</reference>
<keyword evidence="6" id="KW-1185">Reference proteome</keyword>
<evidence type="ECO:0000259" key="4">
    <source>
        <dbReference type="PROSITE" id="PS51043"/>
    </source>
</evidence>
<evidence type="ECO:0000256" key="2">
    <source>
        <dbReference type="SAM" id="MobiDB-lite"/>
    </source>
</evidence>
<dbReference type="SUPFAM" id="SSF117839">
    <property type="entry name" value="WWE domain"/>
    <property type="match status" value="1"/>
</dbReference>
<evidence type="ECO:0000313" key="5">
    <source>
        <dbReference type="EnsemblMetazoa" id="XP_001950294.1"/>
    </source>
</evidence>
<dbReference type="OrthoDB" id="69269at2759"/>
<feature type="domain" description="WWE" evidence="3">
    <location>
        <begin position="148"/>
        <end position="238"/>
    </location>
</feature>
<dbReference type="SUPFAM" id="SSF53474">
    <property type="entry name" value="alpha/beta-Hydrolases"/>
    <property type="match status" value="1"/>
</dbReference>
<feature type="region of interest" description="Disordered" evidence="2">
    <location>
        <begin position="1"/>
        <end position="29"/>
    </location>
</feature>
<dbReference type="Pfam" id="PF02825">
    <property type="entry name" value="WWE"/>
    <property type="match status" value="1"/>
</dbReference>
<dbReference type="InterPro" id="IPR058055">
    <property type="entry name" value="PA-PLA1"/>
</dbReference>
<dbReference type="OMA" id="HNTDEKI"/>
<dbReference type="PROSITE" id="PS50918">
    <property type="entry name" value="WWE"/>
    <property type="match status" value="1"/>
</dbReference>
<dbReference type="PANTHER" id="PTHR23509">
    <property type="entry name" value="PA-PL1 PHOSPHOLIPASE FAMILY"/>
    <property type="match status" value="1"/>
</dbReference>
<dbReference type="Proteomes" id="UP000007819">
    <property type="component" value="Chromosome A1"/>
</dbReference>
<dbReference type="Pfam" id="PF23464">
    <property type="entry name" value="WWE_3"/>
    <property type="match status" value="1"/>
</dbReference>
<reference evidence="5" key="2">
    <citation type="submission" date="2022-06" db="UniProtKB">
        <authorList>
            <consortium name="EnsemblMetazoa"/>
        </authorList>
    </citation>
    <scope>IDENTIFICATION</scope>
</reference>
<evidence type="ECO:0000259" key="3">
    <source>
        <dbReference type="PROSITE" id="PS50918"/>
    </source>
</evidence>
<organism evidence="5 6">
    <name type="scientific">Acyrthosiphon pisum</name>
    <name type="common">Pea aphid</name>
    <dbReference type="NCBI Taxonomy" id="7029"/>
    <lineage>
        <taxon>Eukaryota</taxon>
        <taxon>Metazoa</taxon>
        <taxon>Ecdysozoa</taxon>
        <taxon>Arthropoda</taxon>
        <taxon>Hexapoda</taxon>
        <taxon>Insecta</taxon>
        <taxon>Pterygota</taxon>
        <taxon>Neoptera</taxon>
        <taxon>Paraneoptera</taxon>
        <taxon>Hemiptera</taxon>
        <taxon>Sternorrhyncha</taxon>
        <taxon>Aphidomorpha</taxon>
        <taxon>Aphidoidea</taxon>
        <taxon>Aphididae</taxon>
        <taxon>Macrosiphini</taxon>
        <taxon>Acyrthosiphon</taxon>
    </lineage>
</organism>
<name>A0A8R2A3D7_ACYPI</name>
<protein>
    <recommendedName>
        <fullName evidence="7">Phospholipase DDHD2</fullName>
    </recommendedName>
</protein>
<dbReference type="Pfam" id="PF02862">
    <property type="entry name" value="DDHD"/>
    <property type="match status" value="1"/>
</dbReference>
<dbReference type="GO" id="GO:0004620">
    <property type="term" value="F:phospholipase activity"/>
    <property type="evidence" value="ECO:0007669"/>
    <property type="project" value="TreeGrafter"/>
</dbReference>
<dbReference type="GeneID" id="107882141"/>
<feature type="domain" description="DDHD" evidence="4">
    <location>
        <begin position="546"/>
        <end position="755"/>
    </location>
</feature>
<dbReference type="EnsemblMetazoa" id="XM_001950259.5">
    <property type="protein sequence ID" value="XP_001950294.1"/>
    <property type="gene ID" value="LOC107882141"/>
</dbReference>
<dbReference type="GO" id="GO:0030134">
    <property type="term" value="C:COPII-coated ER to Golgi transport vesicle"/>
    <property type="evidence" value="ECO:0007669"/>
    <property type="project" value="TreeGrafter"/>
</dbReference>
<dbReference type="RefSeq" id="XP_001950294.1">
    <property type="nucleotide sequence ID" value="XM_001950259.4"/>
</dbReference>
<dbReference type="SMART" id="SM01127">
    <property type="entry name" value="DDHD"/>
    <property type="match status" value="1"/>
</dbReference>
<comment type="similarity">
    <text evidence="1">Belongs to the PA-PLA1 family.</text>
</comment>
<accession>A0A8R2A3D7</accession>
<dbReference type="InterPro" id="IPR057825">
    <property type="entry name" value="WWE_SEC23-DDH2"/>
</dbReference>
<evidence type="ECO:0000313" key="6">
    <source>
        <dbReference type="Proteomes" id="UP000007819"/>
    </source>
</evidence>
<dbReference type="InterPro" id="IPR004177">
    <property type="entry name" value="DDHD_dom"/>
</dbReference>
<evidence type="ECO:0008006" key="7">
    <source>
        <dbReference type="Google" id="ProtNLM"/>
    </source>
</evidence>
<dbReference type="InterPro" id="IPR004170">
    <property type="entry name" value="WWE_dom"/>
</dbReference>
<proteinExistence type="inferred from homology"/>
<feature type="compositionally biased region" description="Polar residues" evidence="2">
    <location>
        <begin position="12"/>
        <end position="29"/>
    </location>
</feature>
<dbReference type="InterPro" id="IPR029058">
    <property type="entry name" value="AB_hydrolase_fold"/>
</dbReference>
<dbReference type="PANTHER" id="PTHR23509:SF10">
    <property type="entry name" value="LD21067P"/>
    <property type="match status" value="1"/>
</dbReference>
<dbReference type="AlphaFoldDB" id="A0A8R2A3D7"/>
<sequence length="809" mass="91668">MSDITENKEDTSSSNIIKENSHSQINTTDKNTVNQFQESSTLSLLQQNISEVNLEESQSQCLRTAGEKLKQHLNSSCGFSNLDEYNSHIVPPRRTLENIQHTISTPLIDNSELPSTSNVVNNQNYSIVTETSNMVINKPFKTTSAPVNISSPQSQSEDLLLCIYEPIKWHWFYCKYADKNKWVPFSQKDSDAIEQAFILNDQCNESVIATDGSRFDVYLNQRIRKPVYWSDNTTNVRRCSWFLRNSNGSNFIPYDEVIATLLEEEYKAAWESNEWGRRVPVGNYEEVVFHSPTAIIHNGVSITLLNNSEETQMDQMDQAANISSLKQCIVKRGFEEFVIPSDEPSKVDHLLFIVHGIGSYCDLKMRPIYEVVDDFRSLALQLTQSHFKTSCQSEKIGRIEVLPVSWHLALHSEDIDCKLKRITLPSIPRLRNFSNDTILDVLFYTSPTFCQTIINAVGNEMNRMYSQYLSRNPNFNGHVSIGGHSLGSLISFDLLCNQQPPSPTKQTESSVASVVQKQKSKLNRGASYVTLGKAGTGQPYITYPQLKFELDYFFGFGSPIGMFVTVRGIESLGENFKFPTCPGFLNIFHPYDPVAYRIEPLINAAFENIPPFQVPHHKGRKRMHLELKDTMAHVGAALKTHLVNSVKNTWNTVYQLAMFSKVTSGRSIEYDPRIKLDQKSQTQHADSTNASKAFQSTSEYLNNKPGILNKGNRIDCVLQEAPIESFNEYLFAVGSHLCYWESEDTILLVLKEIYSILGVSPDNQIQHAILPFDIHDSENSNYPTSMQFEEPPGFNMSFGSLSSLYDDNC</sequence>
<dbReference type="KEGG" id="api:107882141"/>
<feature type="compositionally biased region" description="Basic and acidic residues" evidence="2">
    <location>
        <begin position="1"/>
        <end position="11"/>
    </location>
</feature>
<dbReference type="InterPro" id="IPR037197">
    <property type="entry name" value="WWE_dom_sf"/>
</dbReference>
<evidence type="ECO:0000256" key="1">
    <source>
        <dbReference type="ARBA" id="ARBA00038464"/>
    </source>
</evidence>
<dbReference type="PROSITE" id="PS51043">
    <property type="entry name" value="DDHD"/>
    <property type="match status" value="1"/>
</dbReference>